<geneLocation type="chloroplast" evidence="3"/>
<keyword evidence="3" id="KW-0150">Chloroplast</keyword>
<evidence type="ECO:0008006" key="4">
    <source>
        <dbReference type="Google" id="ProtNLM"/>
    </source>
</evidence>
<keyword evidence="3" id="KW-0934">Plastid</keyword>
<dbReference type="SUPFAM" id="SSF140869">
    <property type="entry name" value="GUN4-like"/>
    <property type="match status" value="1"/>
</dbReference>
<dbReference type="Pfam" id="PF16416">
    <property type="entry name" value="GUN4_N"/>
    <property type="match status" value="1"/>
</dbReference>
<feature type="domain" description="GUN4-like" evidence="1">
    <location>
        <begin position="96"/>
        <end position="235"/>
    </location>
</feature>
<sequence length="244" mass="28854">MIKDLNCDSVITEHVASLNINCDNKQKIKIIEQIIQSGKVGQEALLNFLVNRYIMQNQNVEFLDGLIFEFLYFYSIDDIKKKLNSYFPFGLVDLQSSLQLNYQPLQDLLMNRDFQKADSLTQSYLCSLTNSDKKYNRNWLYFTDISTLPCEDLYVLDKLWRTYSRDKFGFSIQRKIWLSTDCNWEKFWLRIGWNKNGIPLRYPNEFIWNIDAPDGHLPLFNQLRGVQVIAALFNHSVWTEDESV</sequence>
<evidence type="ECO:0000259" key="2">
    <source>
        <dbReference type="Pfam" id="PF16416"/>
    </source>
</evidence>
<dbReference type="SUPFAM" id="SSF48371">
    <property type="entry name" value="ARM repeat"/>
    <property type="match status" value="1"/>
</dbReference>
<dbReference type="Gene3D" id="1.25.40.620">
    <property type="match status" value="1"/>
</dbReference>
<dbReference type="RefSeq" id="YP_009510765.1">
    <property type="nucleotide sequence ID" value="NC_039141.1"/>
</dbReference>
<reference evidence="3" key="1">
    <citation type="submission" date="2018-05" db="EMBL/GenBank/DDBJ databases">
        <title>Organellar genomes of Gracilariaceae.</title>
        <authorList>
            <person name="Iha C."/>
            <person name="Oliveira M.C."/>
        </authorList>
    </citation>
    <scope>NUCLEOTIDE SEQUENCE</scope>
</reference>
<feature type="domain" description="GUN4 N-terminal ARM-like repeat" evidence="2">
    <location>
        <begin position="21"/>
        <end position="88"/>
    </location>
</feature>
<dbReference type="EMBL" id="MH396011">
    <property type="protein sequence ID" value="AXI96438.1"/>
    <property type="molecule type" value="Genomic_DNA"/>
</dbReference>
<dbReference type="Gene3D" id="1.10.10.1770">
    <property type="entry name" value="Gun4-like"/>
    <property type="match status" value="1"/>
</dbReference>
<organism evidence="3">
    <name type="scientific">Gracilaria gracilis</name>
    <name type="common">Red alga</name>
    <dbReference type="NCBI Taxonomy" id="2777"/>
    <lineage>
        <taxon>Eukaryota</taxon>
        <taxon>Rhodophyta</taxon>
        <taxon>Florideophyceae</taxon>
        <taxon>Rhodymeniophycidae</taxon>
        <taxon>Gracilariales</taxon>
        <taxon>Gracilariaceae</taxon>
        <taxon>Gracilaria</taxon>
    </lineage>
</organism>
<dbReference type="InterPro" id="IPR037215">
    <property type="entry name" value="GUN4-like_sf"/>
</dbReference>
<dbReference type="AlphaFoldDB" id="A0A345U7K2"/>
<accession>A0A345U7K2</accession>
<protein>
    <recommendedName>
        <fullName evidence="4">GUN4-like domain-containing protein</fullName>
    </recommendedName>
</protein>
<dbReference type="PANTHER" id="PTHR34800">
    <property type="entry name" value="TETRAPYRROLE-BINDING PROTEIN, CHLOROPLASTIC"/>
    <property type="match status" value="1"/>
</dbReference>
<dbReference type="Pfam" id="PF05419">
    <property type="entry name" value="GUN4"/>
    <property type="match status" value="1"/>
</dbReference>
<dbReference type="InterPro" id="IPR008629">
    <property type="entry name" value="GUN4-like"/>
</dbReference>
<dbReference type="InterPro" id="IPR032192">
    <property type="entry name" value="GUN4_N"/>
</dbReference>
<dbReference type="GO" id="GO:0046906">
    <property type="term" value="F:tetrapyrrole binding"/>
    <property type="evidence" value="ECO:0007669"/>
    <property type="project" value="TreeGrafter"/>
</dbReference>
<evidence type="ECO:0000313" key="3">
    <source>
        <dbReference type="EMBL" id="AXI96438.1"/>
    </source>
</evidence>
<dbReference type="GeneID" id="37623182"/>
<dbReference type="InterPro" id="IPR016024">
    <property type="entry name" value="ARM-type_fold"/>
</dbReference>
<gene>
    <name evidence="3" type="primary">ycf53</name>
</gene>
<evidence type="ECO:0000259" key="1">
    <source>
        <dbReference type="Pfam" id="PF05419"/>
    </source>
</evidence>
<dbReference type="PANTHER" id="PTHR34800:SF1">
    <property type="entry name" value="TETRAPYRROLE-BINDING PROTEIN, CHLOROPLASTIC"/>
    <property type="match status" value="1"/>
</dbReference>
<dbReference type="CDD" id="cd16383">
    <property type="entry name" value="GUN4"/>
    <property type="match status" value="1"/>
</dbReference>
<proteinExistence type="predicted"/>
<name>A0A345U7K2_GRAGA</name>